<protein>
    <submittedName>
        <fullName evidence="1">Uncharacterized protein</fullName>
    </submittedName>
</protein>
<accession>A0A803LET1</accession>
<dbReference type="Gramene" id="AUR62011687-RA">
    <property type="protein sequence ID" value="AUR62011687-RA:cds"/>
    <property type="gene ID" value="AUR62011687"/>
</dbReference>
<sequence length="93" mass="11047">MLICHFHDLFMVPEAGREWVMQAINGSWKAHKCFTKKNYFSAYPIDALRWFHKPDTILEPQFRELLQYWHSKEAEVTQNSVYLGKTIGEDTPE</sequence>
<dbReference type="Proteomes" id="UP000596660">
    <property type="component" value="Unplaced"/>
</dbReference>
<dbReference type="AlphaFoldDB" id="A0A803LET1"/>
<evidence type="ECO:0000313" key="1">
    <source>
        <dbReference type="EnsemblPlants" id="AUR62011687-RA:cds"/>
    </source>
</evidence>
<evidence type="ECO:0000313" key="2">
    <source>
        <dbReference type="Proteomes" id="UP000596660"/>
    </source>
</evidence>
<name>A0A803LET1_CHEQI</name>
<proteinExistence type="predicted"/>
<reference evidence="1" key="2">
    <citation type="submission" date="2021-03" db="UniProtKB">
        <authorList>
            <consortium name="EnsemblPlants"/>
        </authorList>
    </citation>
    <scope>IDENTIFICATION</scope>
</reference>
<dbReference type="EnsemblPlants" id="AUR62011687-RA">
    <property type="protein sequence ID" value="AUR62011687-RA:cds"/>
    <property type="gene ID" value="AUR62011687"/>
</dbReference>
<organism evidence="1 2">
    <name type="scientific">Chenopodium quinoa</name>
    <name type="common">Quinoa</name>
    <dbReference type="NCBI Taxonomy" id="63459"/>
    <lineage>
        <taxon>Eukaryota</taxon>
        <taxon>Viridiplantae</taxon>
        <taxon>Streptophyta</taxon>
        <taxon>Embryophyta</taxon>
        <taxon>Tracheophyta</taxon>
        <taxon>Spermatophyta</taxon>
        <taxon>Magnoliopsida</taxon>
        <taxon>eudicotyledons</taxon>
        <taxon>Gunneridae</taxon>
        <taxon>Pentapetalae</taxon>
        <taxon>Caryophyllales</taxon>
        <taxon>Chenopodiaceae</taxon>
        <taxon>Chenopodioideae</taxon>
        <taxon>Atripliceae</taxon>
        <taxon>Chenopodium</taxon>
    </lineage>
</organism>
<keyword evidence="2" id="KW-1185">Reference proteome</keyword>
<reference evidence="1" key="1">
    <citation type="journal article" date="2017" name="Nature">
        <title>The genome of Chenopodium quinoa.</title>
        <authorList>
            <person name="Jarvis D.E."/>
            <person name="Ho Y.S."/>
            <person name="Lightfoot D.J."/>
            <person name="Schmoeckel S.M."/>
            <person name="Li B."/>
            <person name="Borm T.J.A."/>
            <person name="Ohyanagi H."/>
            <person name="Mineta K."/>
            <person name="Michell C.T."/>
            <person name="Saber N."/>
            <person name="Kharbatia N.M."/>
            <person name="Rupper R.R."/>
            <person name="Sharp A.R."/>
            <person name="Dally N."/>
            <person name="Boughton B.A."/>
            <person name="Woo Y.H."/>
            <person name="Gao G."/>
            <person name="Schijlen E.G.W.M."/>
            <person name="Guo X."/>
            <person name="Momin A.A."/>
            <person name="Negrao S."/>
            <person name="Al-Babili S."/>
            <person name="Gehring C."/>
            <person name="Roessner U."/>
            <person name="Jung C."/>
            <person name="Murphy K."/>
            <person name="Arold S.T."/>
            <person name="Gojobori T."/>
            <person name="van der Linden C.G."/>
            <person name="van Loo E.N."/>
            <person name="Jellen E.N."/>
            <person name="Maughan P.J."/>
            <person name="Tester M."/>
        </authorList>
    </citation>
    <scope>NUCLEOTIDE SEQUENCE [LARGE SCALE GENOMIC DNA]</scope>
    <source>
        <strain evidence="1">cv. PI 614886</strain>
    </source>
</reference>